<evidence type="ECO:0000256" key="14">
    <source>
        <dbReference type="ARBA" id="ARBA00047700"/>
    </source>
</evidence>
<evidence type="ECO:0000256" key="4">
    <source>
        <dbReference type="ARBA" id="ARBA00007837"/>
    </source>
</evidence>
<evidence type="ECO:0000256" key="6">
    <source>
        <dbReference type="ARBA" id="ARBA00021623"/>
    </source>
</evidence>
<evidence type="ECO:0000313" key="16">
    <source>
        <dbReference type="EMBL" id="GGD43230.1"/>
    </source>
</evidence>
<evidence type="ECO:0000256" key="5">
    <source>
        <dbReference type="ARBA" id="ARBA00011996"/>
    </source>
</evidence>
<keyword evidence="11" id="KW-0067">ATP-binding</keyword>
<dbReference type="Gene3D" id="3.30.470.20">
    <property type="entry name" value="ATP-grasp fold, B domain"/>
    <property type="match status" value="1"/>
</dbReference>
<name>A0ABQ1QUQ2_9FLAO</name>
<dbReference type="Proteomes" id="UP000625780">
    <property type="component" value="Unassembled WGS sequence"/>
</dbReference>
<keyword evidence="17" id="KW-1185">Reference proteome</keyword>
<evidence type="ECO:0000256" key="3">
    <source>
        <dbReference type="ARBA" id="ARBA00004742"/>
    </source>
</evidence>
<feature type="domain" description="Pyruvate phosphate dikinase AMP/ATP-binding" evidence="15">
    <location>
        <begin position="637"/>
        <end position="957"/>
    </location>
</feature>
<evidence type="ECO:0000256" key="9">
    <source>
        <dbReference type="ARBA" id="ARBA00022741"/>
    </source>
</evidence>
<comment type="pathway">
    <text evidence="3">Carbohydrate biosynthesis; gluconeogenesis.</text>
</comment>
<dbReference type="InterPro" id="IPR013815">
    <property type="entry name" value="ATP_grasp_subdomain_1"/>
</dbReference>
<evidence type="ECO:0000313" key="17">
    <source>
        <dbReference type="Proteomes" id="UP000625780"/>
    </source>
</evidence>
<evidence type="ECO:0000256" key="11">
    <source>
        <dbReference type="ARBA" id="ARBA00022840"/>
    </source>
</evidence>
<comment type="caution">
    <text evidence="16">The sequence shown here is derived from an EMBL/GenBank/DDBJ whole genome shotgun (WGS) entry which is preliminary data.</text>
</comment>
<keyword evidence="9" id="KW-0547">Nucleotide-binding</keyword>
<dbReference type="Gene3D" id="3.30.1490.20">
    <property type="entry name" value="ATP-grasp fold, A domain"/>
    <property type="match status" value="1"/>
</dbReference>
<dbReference type="InterPro" id="IPR006319">
    <property type="entry name" value="PEP_synth"/>
</dbReference>
<evidence type="ECO:0000259" key="15">
    <source>
        <dbReference type="Pfam" id="PF01326"/>
    </source>
</evidence>
<dbReference type="InterPro" id="IPR002192">
    <property type="entry name" value="PPDK_AMP/ATP-bd"/>
</dbReference>
<dbReference type="EMBL" id="BMFH01000001">
    <property type="protein sequence ID" value="GGD43230.1"/>
    <property type="molecule type" value="Genomic_DNA"/>
</dbReference>
<proteinExistence type="inferred from homology"/>
<keyword evidence="7" id="KW-0808">Transferase</keyword>
<keyword evidence="8" id="KW-0479">Metal-binding</keyword>
<dbReference type="EC" id="2.7.9.2" evidence="5"/>
<dbReference type="SUPFAM" id="SSF56059">
    <property type="entry name" value="Glutathione synthetase ATP-binding domain-like"/>
    <property type="match status" value="1"/>
</dbReference>
<evidence type="ECO:0000256" key="10">
    <source>
        <dbReference type="ARBA" id="ARBA00022777"/>
    </source>
</evidence>
<evidence type="ECO:0000256" key="7">
    <source>
        <dbReference type="ARBA" id="ARBA00022679"/>
    </source>
</evidence>
<sequence length="983" mass="111222">MKMISRKEACSISKVTLFKVLIGLLLLQPGSQRLRAQQYSVSDLAERIEEFKKDIRGPYKDIRWFCTDGSIRAPKDPCPEDIGPGVQHARYKDVVADIAKKNGIYLGQILAYHTSEEFWNPGKNFSRLKQYQIDQYLRTVDNGWINRKGQFYRGSVQAEDEAAWGQTFYKNILSEEENLRKHFFLIRNSMKDIPYAEDENLGQEMRSRSKVISDLLPSFMDLRVKIHSAPKPADIPDVERFLAQNRKTLNPDLTKQFDDLIKVMKEFHRPFDIKSLSGYLKKLKNEKFRTALSGFMEAHAGIEDKAALIQGSSEFMWEIRQGLLTEVTPSDRLVMLEISLKLEEVIFRYESDWKPENLRDQLKKICNLGLASAASGYLEVWEWEQLVSALTAYEKPSLTLEELTFVLERSRSAVEWSTSMFKAHFEEVSELYAGFEPLAHGFVDDRIRGSLVLQLGRAVGELGDYIARESNLVNKVMDLKNQSSVRGLNPGYAMGELVVVEGLKEELEVSSDKIYVFQRPPSDLKPVAGIATVAEGNLVSHVQLLARNLGIPNAALSDSNLEGLKKYAGTTIFYAVSNKGNVILKPADQMTSEEKALFEVKSRKQEKIAVPVKDIRLDVREVLNMRSVDASNSGKLCGPKAANLGQLKKMFPDEVVEGLVIPFGVFKMHMDRPMPETGGSYWDYLNAVFREADKMREEGTVEGKVEEFQLEKLKTLRGAIQSMTLDPDFVRDLETGFTSVLGADLGKIPVFLRSDTNMEDLKDFTGAGLNLTIFNTVDREKILKGIKDVWASPYTERSFKWRQKYLLNPENVFPSILVIPSVDVEYSGVMITKGINVGTEKDLTVAFSRGAGGAVDGQAAETRLITVQSDLLLAPAREIYYNRLPETGGTERRIASFEEPILNNRNKADIRSLATSLREILPRETDSDYKGAYDVELGFRDDKLWLFQIRPFVENKRALGSAYLESITPKIRKDKVIQLSTKL</sequence>
<comment type="function">
    <text evidence="2">Catalyzes the phosphorylation of pyruvate to phosphoenolpyruvate.</text>
</comment>
<dbReference type="Pfam" id="PF01326">
    <property type="entry name" value="PPDK_N"/>
    <property type="match status" value="1"/>
</dbReference>
<reference evidence="17" key="1">
    <citation type="journal article" date="2019" name="Int. J. Syst. Evol. Microbiol.">
        <title>The Global Catalogue of Microorganisms (GCM) 10K type strain sequencing project: providing services to taxonomists for standard genome sequencing and annotation.</title>
        <authorList>
            <consortium name="The Broad Institute Genomics Platform"/>
            <consortium name="The Broad Institute Genome Sequencing Center for Infectious Disease"/>
            <person name="Wu L."/>
            <person name="Ma J."/>
        </authorList>
    </citation>
    <scope>NUCLEOTIDE SEQUENCE [LARGE SCALE GENOMIC DNA]</scope>
    <source>
        <strain evidence="17">CGMCC 1.12606</strain>
    </source>
</reference>
<evidence type="ECO:0000256" key="13">
    <source>
        <dbReference type="ARBA" id="ARBA00033470"/>
    </source>
</evidence>
<evidence type="ECO:0000256" key="8">
    <source>
        <dbReference type="ARBA" id="ARBA00022723"/>
    </source>
</evidence>
<evidence type="ECO:0000256" key="1">
    <source>
        <dbReference type="ARBA" id="ARBA00001946"/>
    </source>
</evidence>
<gene>
    <name evidence="16" type="ORF">GCM10011361_07720</name>
</gene>
<keyword evidence="10" id="KW-0418">Kinase</keyword>
<organism evidence="16 17">
    <name type="scientific">Muriicola marianensis</name>
    <dbReference type="NCBI Taxonomy" id="1324801"/>
    <lineage>
        <taxon>Bacteria</taxon>
        <taxon>Pseudomonadati</taxon>
        <taxon>Bacteroidota</taxon>
        <taxon>Flavobacteriia</taxon>
        <taxon>Flavobacteriales</taxon>
        <taxon>Flavobacteriaceae</taxon>
        <taxon>Muriicola</taxon>
    </lineage>
</organism>
<dbReference type="PANTHER" id="PTHR43030">
    <property type="entry name" value="PHOSPHOENOLPYRUVATE SYNTHASE"/>
    <property type="match status" value="1"/>
</dbReference>
<comment type="catalytic activity">
    <reaction evidence="14">
        <text>pyruvate + ATP + H2O = phosphoenolpyruvate + AMP + phosphate + 2 H(+)</text>
        <dbReference type="Rhea" id="RHEA:11364"/>
        <dbReference type="ChEBI" id="CHEBI:15361"/>
        <dbReference type="ChEBI" id="CHEBI:15377"/>
        <dbReference type="ChEBI" id="CHEBI:15378"/>
        <dbReference type="ChEBI" id="CHEBI:30616"/>
        <dbReference type="ChEBI" id="CHEBI:43474"/>
        <dbReference type="ChEBI" id="CHEBI:58702"/>
        <dbReference type="ChEBI" id="CHEBI:456215"/>
        <dbReference type="EC" id="2.7.9.2"/>
    </reaction>
</comment>
<dbReference type="PANTHER" id="PTHR43030:SF1">
    <property type="entry name" value="PHOSPHOENOLPYRUVATE SYNTHASE"/>
    <property type="match status" value="1"/>
</dbReference>
<evidence type="ECO:0000256" key="12">
    <source>
        <dbReference type="ARBA" id="ARBA00022842"/>
    </source>
</evidence>
<comment type="cofactor">
    <cofactor evidence="1">
        <name>Mg(2+)</name>
        <dbReference type="ChEBI" id="CHEBI:18420"/>
    </cofactor>
</comment>
<protein>
    <recommendedName>
        <fullName evidence="6">Phosphoenolpyruvate synthase</fullName>
        <ecNumber evidence="5">2.7.9.2</ecNumber>
    </recommendedName>
    <alternativeName>
        <fullName evidence="13">Pyruvate, water dikinase</fullName>
    </alternativeName>
</protein>
<keyword evidence="12" id="KW-0460">Magnesium</keyword>
<dbReference type="RefSeq" id="WP_229732472.1">
    <property type="nucleotide sequence ID" value="NZ_BMFH01000001.1"/>
</dbReference>
<accession>A0ABQ1QUQ2</accession>
<comment type="similarity">
    <text evidence="4">Belongs to the PEP-utilizing enzyme family.</text>
</comment>
<evidence type="ECO:0000256" key="2">
    <source>
        <dbReference type="ARBA" id="ARBA00002988"/>
    </source>
</evidence>